<accession>A0A4V1ERU2</accession>
<gene>
    <name evidence="1" type="ORF">FDQ92_11990</name>
</gene>
<reference evidence="1 2" key="2">
    <citation type="submission" date="2019-05" db="EMBL/GenBank/DDBJ databases">
        <authorList>
            <person name="Suflita J.M."/>
            <person name="Marks C.R."/>
        </authorList>
    </citation>
    <scope>NUCLEOTIDE SEQUENCE [LARGE SCALE GENOMIC DNA]</scope>
    <source>
        <strain evidence="1 2">ALDC</strain>
    </source>
</reference>
<name>A0A4V1ERU2_9BACT</name>
<reference evidence="1 2" key="1">
    <citation type="submission" date="2019-05" db="EMBL/GenBank/DDBJ databases">
        <title>The Complete Genome Sequence of the n-alkane-degrading Desulfoglaeba alkanexedens ALDC reveals multiple alkylsuccinate synthase gene clusters.</title>
        <authorList>
            <person name="Callaghan A.V."/>
            <person name="Davidova I.A."/>
            <person name="Duncan K.E."/>
            <person name="Morris B."/>
            <person name="McInerney M.J."/>
        </authorList>
    </citation>
    <scope>NUCLEOTIDE SEQUENCE [LARGE SCALE GENOMIC DNA]</scope>
    <source>
        <strain evidence="1 2">ALDC</strain>
    </source>
</reference>
<sequence length="125" mass="14366">MMQAQPGSDEKIVLLKIQNQKKPEQVITLFRDPGTESFHTEGLKRLFGAEEIVIDTKDLVEAVMEYAKVLSFLLETLSEAEDLGLPYGYRETFAFQGRTYSLERQGEVRLLRRLPSEEEKLLSSR</sequence>
<evidence type="ECO:0000313" key="1">
    <source>
        <dbReference type="EMBL" id="QCQ22831.1"/>
    </source>
</evidence>
<dbReference type="EMBL" id="CP040098">
    <property type="protein sequence ID" value="QCQ22831.1"/>
    <property type="molecule type" value="Genomic_DNA"/>
</dbReference>
<dbReference type="KEGG" id="dax:FDQ92_11990"/>
<dbReference type="OrthoDB" id="5512982at2"/>
<keyword evidence="2" id="KW-1185">Reference proteome</keyword>
<dbReference type="AlphaFoldDB" id="A0A4V1ERU2"/>
<proteinExistence type="predicted"/>
<evidence type="ECO:0000313" key="2">
    <source>
        <dbReference type="Proteomes" id="UP000298602"/>
    </source>
</evidence>
<organism evidence="1 2">
    <name type="scientific">Desulfoglaeba alkanexedens ALDC</name>
    <dbReference type="NCBI Taxonomy" id="980445"/>
    <lineage>
        <taxon>Bacteria</taxon>
        <taxon>Pseudomonadati</taxon>
        <taxon>Thermodesulfobacteriota</taxon>
        <taxon>Syntrophobacteria</taxon>
        <taxon>Syntrophobacterales</taxon>
        <taxon>Syntrophobacteraceae</taxon>
        <taxon>Desulfoglaeba</taxon>
    </lineage>
</organism>
<dbReference type="RefSeq" id="WP_137425114.1">
    <property type="nucleotide sequence ID" value="NZ_CP040098.1"/>
</dbReference>
<dbReference type="Proteomes" id="UP000298602">
    <property type="component" value="Chromosome"/>
</dbReference>
<protein>
    <submittedName>
        <fullName evidence="1">Uncharacterized protein</fullName>
    </submittedName>
</protein>